<keyword evidence="7" id="KW-0003">3Fe-4S</keyword>
<protein>
    <recommendedName>
        <fullName evidence="8">Ferredoxin</fullName>
    </recommendedName>
</protein>
<dbReference type="EMBL" id="CP109106">
    <property type="protein sequence ID" value="WSB72572.1"/>
    <property type="molecule type" value="Genomic_DNA"/>
</dbReference>
<dbReference type="Proteomes" id="UP001344251">
    <property type="component" value="Chromosome"/>
</dbReference>
<evidence type="ECO:0000313" key="10">
    <source>
        <dbReference type="EMBL" id="WSB72572.1"/>
    </source>
</evidence>
<evidence type="ECO:0000259" key="9">
    <source>
        <dbReference type="PROSITE" id="PS51379"/>
    </source>
</evidence>
<dbReference type="RefSeq" id="WP_326622209.1">
    <property type="nucleotide sequence ID" value="NZ_CP109106.1"/>
</dbReference>
<evidence type="ECO:0000313" key="11">
    <source>
        <dbReference type="Proteomes" id="UP001344251"/>
    </source>
</evidence>
<evidence type="ECO:0000256" key="5">
    <source>
        <dbReference type="ARBA" id="ARBA00023004"/>
    </source>
</evidence>
<dbReference type="PROSITE" id="PS51379">
    <property type="entry name" value="4FE4S_FER_2"/>
    <property type="match status" value="1"/>
</dbReference>
<dbReference type="InterPro" id="IPR051269">
    <property type="entry name" value="Fe-S_cluster_ET"/>
</dbReference>
<keyword evidence="5 8" id="KW-0408">Iron</keyword>
<dbReference type="SUPFAM" id="SSF54862">
    <property type="entry name" value="4Fe-4S ferredoxins"/>
    <property type="match status" value="1"/>
</dbReference>
<name>A0ABZ1FRF1_9ACTN</name>
<proteinExistence type="predicted"/>
<reference evidence="10 11" key="1">
    <citation type="submission" date="2022-10" db="EMBL/GenBank/DDBJ databases">
        <title>The complete genomes of actinobacterial strains from the NBC collection.</title>
        <authorList>
            <person name="Joergensen T.S."/>
            <person name="Alvarez Arevalo M."/>
            <person name="Sterndorff E.B."/>
            <person name="Faurdal D."/>
            <person name="Vuksanovic O."/>
            <person name="Mourched A.-S."/>
            <person name="Charusanti P."/>
            <person name="Shaw S."/>
            <person name="Blin K."/>
            <person name="Weber T."/>
        </authorList>
    </citation>
    <scope>NUCLEOTIDE SEQUENCE [LARGE SCALE GENOMIC DNA]</scope>
    <source>
        <strain evidence="10 11">NBC 01774</strain>
    </source>
</reference>
<keyword evidence="6 8" id="KW-0411">Iron-sulfur</keyword>
<evidence type="ECO:0000256" key="2">
    <source>
        <dbReference type="ARBA" id="ARBA00022448"/>
    </source>
</evidence>
<keyword evidence="2 8" id="KW-0813">Transport</keyword>
<comment type="function">
    <text evidence="8">Ferredoxins are iron-sulfur proteins that transfer electrons in a wide variety of metabolic reactions.</text>
</comment>
<keyword evidence="3 8" id="KW-0479">Metal-binding</keyword>
<sequence>MNGPMDSPEEPLRLSVDRDRCVGAGMCALTAPEVFDQDDKEGLVVLRHPAPAPEHRAAARMAVGLCPAGALALNSPDSTDA</sequence>
<evidence type="ECO:0000256" key="8">
    <source>
        <dbReference type="RuleBase" id="RU368020"/>
    </source>
</evidence>
<dbReference type="PRINTS" id="PR00352">
    <property type="entry name" value="3FE4SFRDOXIN"/>
</dbReference>
<evidence type="ECO:0000256" key="7">
    <source>
        <dbReference type="ARBA" id="ARBA00023291"/>
    </source>
</evidence>
<keyword evidence="11" id="KW-1185">Reference proteome</keyword>
<dbReference type="PANTHER" id="PTHR36923">
    <property type="entry name" value="FERREDOXIN"/>
    <property type="match status" value="1"/>
</dbReference>
<dbReference type="InterPro" id="IPR001080">
    <property type="entry name" value="3Fe4S_ferredoxin"/>
</dbReference>
<evidence type="ECO:0000256" key="6">
    <source>
        <dbReference type="ARBA" id="ARBA00023014"/>
    </source>
</evidence>
<evidence type="ECO:0000256" key="4">
    <source>
        <dbReference type="ARBA" id="ARBA00022982"/>
    </source>
</evidence>
<organism evidence="10 11">
    <name type="scientific">Streptomyces decoyicus</name>
    <dbReference type="NCBI Taxonomy" id="249567"/>
    <lineage>
        <taxon>Bacteria</taxon>
        <taxon>Bacillati</taxon>
        <taxon>Actinomycetota</taxon>
        <taxon>Actinomycetes</taxon>
        <taxon>Kitasatosporales</taxon>
        <taxon>Streptomycetaceae</taxon>
        <taxon>Streptomyces</taxon>
    </lineage>
</organism>
<feature type="domain" description="4Fe-4S ferredoxin-type" evidence="9">
    <location>
        <begin position="12"/>
        <end position="40"/>
    </location>
</feature>
<dbReference type="InterPro" id="IPR017896">
    <property type="entry name" value="4Fe4S_Fe-S-bd"/>
</dbReference>
<dbReference type="PANTHER" id="PTHR36923:SF3">
    <property type="entry name" value="FERREDOXIN"/>
    <property type="match status" value="1"/>
</dbReference>
<gene>
    <name evidence="10" type="ORF">OG863_34030</name>
</gene>
<dbReference type="Gene3D" id="3.30.70.20">
    <property type="match status" value="1"/>
</dbReference>
<comment type="cofactor">
    <cofactor evidence="1">
        <name>[3Fe-4S] cluster</name>
        <dbReference type="ChEBI" id="CHEBI:21137"/>
    </cofactor>
</comment>
<accession>A0ABZ1FRF1</accession>
<dbReference type="Pfam" id="PF13370">
    <property type="entry name" value="Fer4_13"/>
    <property type="match status" value="1"/>
</dbReference>
<evidence type="ECO:0000256" key="1">
    <source>
        <dbReference type="ARBA" id="ARBA00001927"/>
    </source>
</evidence>
<evidence type="ECO:0000256" key="3">
    <source>
        <dbReference type="ARBA" id="ARBA00022723"/>
    </source>
</evidence>
<keyword evidence="4 8" id="KW-0249">Electron transport</keyword>